<comment type="caution">
    <text evidence="1">The sequence shown here is derived from an EMBL/GenBank/DDBJ whole genome shotgun (WGS) entry which is preliminary data.</text>
</comment>
<sequence length="174" mass="19707">MNNHVLHNFSIIQISLLHSNFLFAYSSVLDSYFRFHIHGPWVNYVMSFVHALFFTNGDNTTIDIKLSGLKVRKAALYKCNIAGNPAVVTRLVDSMTDNLRATRAEATDVGNAVLDVNFFFPVETLEKWIVETKLSTMRPNAMNNYGVVLDDFGRLHSPYLKKWGGIDSFVSPDE</sequence>
<reference evidence="1 2" key="2">
    <citation type="journal article" date="2022" name="Mol. Ecol. Resour.">
        <title>The genomes of chicory, endive, great burdock and yacon provide insights into Asteraceae paleo-polyploidization history and plant inulin production.</title>
        <authorList>
            <person name="Fan W."/>
            <person name="Wang S."/>
            <person name="Wang H."/>
            <person name="Wang A."/>
            <person name="Jiang F."/>
            <person name="Liu H."/>
            <person name="Zhao H."/>
            <person name="Xu D."/>
            <person name="Zhang Y."/>
        </authorList>
    </citation>
    <scope>NUCLEOTIDE SEQUENCE [LARGE SCALE GENOMIC DNA]</scope>
    <source>
        <strain evidence="2">cv. Punajuju</strain>
        <tissue evidence="1">Leaves</tissue>
    </source>
</reference>
<organism evidence="1 2">
    <name type="scientific">Cichorium intybus</name>
    <name type="common">Chicory</name>
    <dbReference type="NCBI Taxonomy" id="13427"/>
    <lineage>
        <taxon>Eukaryota</taxon>
        <taxon>Viridiplantae</taxon>
        <taxon>Streptophyta</taxon>
        <taxon>Embryophyta</taxon>
        <taxon>Tracheophyta</taxon>
        <taxon>Spermatophyta</taxon>
        <taxon>Magnoliopsida</taxon>
        <taxon>eudicotyledons</taxon>
        <taxon>Gunneridae</taxon>
        <taxon>Pentapetalae</taxon>
        <taxon>asterids</taxon>
        <taxon>campanulids</taxon>
        <taxon>Asterales</taxon>
        <taxon>Asteraceae</taxon>
        <taxon>Cichorioideae</taxon>
        <taxon>Cichorieae</taxon>
        <taxon>Cichoriinae</taxon>
        <taxon>Cichorium</taxon>
    </lineage>
</organism>
<evidence type="ECO:0000313" key="1">
    <source>
        <dbReference type="EMBL" id="KAI3709219.1"/>
    </source>
</evidence>
<keyword evidence="2" id="KW-1185">Reference proteome</keyword>
<name>A0ACB9AGQ9_CICIN</name>
<dbReference type="Proteomes" id="UP001055811">
    <property type="component" value="Linkage Group LG07"/>
</dbReference>
<accession>A0ACB9AGQ9</accession>
<proteinExistence type="predicted"/>
<gene>
    <name evidence="1" type="ORF">L2E82_38978</name>
</gene>
<dbReference type="EMBL" id="CM042015">
    <property type="protein sequence ID" value="KAI3709219.1"/>
    <property type="molecule type" value="Genomic_DNA"/>
</dbReference>
<evidence type="ECO:0000313" key="2">
    <source>
        <dbReference type="Proteomes" id="UP001055811"/>
    </source>
</evidence>
<reference evidence="2" key="1">
    <citation type="journal article" date="2022" name="Mol. Ecol. Resour.">
        <title>The genomes of chicory, endive, great burdock and yacon provide insights into Asteraceae palaeo-polyploidization history and plant inulin production.</title>
        <authorList>
            <person name="Fan W."/>
            <person name="Wang S."/>
            <person name="Wang H."/>
            <person name="Wang A."/>
            <person name="Jiang F."/>
            <person name="Liu H."/>
            <person name="Zhao H."/>
            <person name="Xu D."/>
            <person name="Zhang Y."/>
        </authorList>
    </citation>
    <scope>NUCLEOTIDE SEQUENCE [LARGE SCALE GENOMIC DNA]</scope>
    <source>
        <strain evidence="2">cv. Punajuju</strain>
    </source>
</reference>
<protein>
    <submittedName>
        <fullName evidence="1">Uncharacterized protein</fullName>
    </submittedName>
</protein>